<evidence type="ECO:0000313" key="1">
    <source>
        <dbReference type="EMBL" id="KAB7787008.1"/>
    </source>
</evidence>
<name>A0A6I1GD73_9BIFI</name>
<evidence type="ECO:0000313" key="2">
    <source>
        <dbReference type="Proteomes" id="UP000468413"/>
    </source>
</evidence>
<dbReference type="Proteomes" id="UP000468413">
    <property type="component" value="Unassembled WGS sequence"/>
</dbReference>
<protein>
    <submittedName>
        <fullName evidence="1">Uncharacterized protein</fullName>
    </submittedName>
</protein>
<dbReference type="EMBL" id="WBVS01000009">
    <property type="protein sequence ID" value="KAB7787008.1"/>
    <property type="molecule type" value="Genomic_DNA"/>
</dbReference>
<gene>
    <name evidence="1" type="ORF">F7D08_1604</name>
</gene>
<dbReference type="AlphaFoldDB" id="A0A6I1GD73"/>
<proteinExistence type="predicted"/>
<comment type="caution">
    <text evidence="1">The sequence shown here is derived from an EMBL/GenBank/DDBJ whole genome shotgun (WGS) entry which is preliminary data.</text>
</comment>
<keyword evidence="2" id="KW-1185">Reference proteome</keyword>
<sequence length="36" mass="4215">MFALAENCFSQGKLVYKGLIWAVREVYLRYEGFLAK</sequence>
<accession>A0A6I1GD73</accession>
<reference evidence="1 2" key="1">
    <citation type="submission" date="2019-09" db="EMBL/GenBank/DDBJ databases">
        <title>Characterization of the phylogenetic diversity of two novel species belonging to the genus Bifidobacterium: Bifidobacterium cebidarum sp. nov. and Bifidobacterium leontopitheci sp. nov.</title>
        <authorList>
            <person name="Lugli G.A."/>
            <person name="Duranti S."/>
            <person name="Milani C."/>
            <person name="Turroni F."/>
            <person name="Ventura M."/>
        </authorList>
    </citation>
    <scope>NUCLEOTIDE SEQUENCE [LARGE SCALE GENOMIC DNA]</scope>
    <source>
        <strain evidence="1 2">LMG 31469</strain>
    </source>
</reference>
<organism evidence="1 2">
    <name type="scientific">Bifidobacterium cebidarum</name>
    <dbReference type="NCBI Taxonomy" id="2650773"/>
    <lineage>
        <taxon>Bacteria</taxon>
        <taxon>Bacillati</taxon>
        <taxon>Actinomycetota</taxon>
        <taxon>Actinomycetes</taxon>
        <taxon>Bifidobacteriales</taxon>
        <taxon>Bifidobacteriaceae</taxon>
        <taxon>Bifidobacterium</taxon>
    </lineage>
</organism>